<dbReference type="SMART" id="SM00054">
    <property type="entry name" value="EFh"/>
    <property type="match status" value="2"/>
</dbReference>
<dbReference type="Gene3D" id="1.10.238.10">
    <property type="entry name" value="EF-hand"/>
    <property type="match status" value="1"/>
</dbReference>
<dbReference type="InterPro" id="IPR002048">
    <property type="entry name" value="EF_hand_dom"/>
</dbReference>
<evidence type="ECO:0000256" key="2">
    <source>
        <dbReference type="SAM" id="MobiDB-lite"/>
    </source>
</evidence>
<dbReference type="InterPro" id="IPR051001">
    <property type="entry name" value="Calbindin_Ca-bind"/>
</dbReference>
<accession>K0SYV6</accession>
<dbReference type="GO" id="GO:0051480">
    <property type="term" value="P:regulation of cytosolic calcium ion concentration"/>
    <property type="evidence" value="ECO:0007669"/>
    <property type="project" value="TreeGrafter"/>
</dbReference>
<dbReference type="InterPro" id="IPR018247">
    <property type="entry name" value="EF_Hand_1_Ca_BS"/>
</dbReference>
<proteinExistence type="predicted"/>
<gene>
    <name evidence="4" type="ORF">THAOC_08506</name>
</gene>
<dbReference type="Proteomes" id="UP000266841">
    <property type="component" value="Unassembled WGS sequence"/>
</dbReference>
<dbReference type="GO" id="GO:0005634">
    <property type="term" value="C:nucleus"/>
    <property type="evidence" value="ECO:0007669"/>
    <property type="project" value="TreeGrafter"/>
</dbReference>
<dbReference type="OrthoDB" id="26525at2759"/>
<dbReference type="EMBL" id="AGNL01008960">
    <property type="protein sequence ID" value="EJK70159.1"/>
    <property type="molecule type" value="Genomic_DNA"/>
</dbReference>
<keyword evidence="5" id="KW-1185">Reference proteome</keyword>
<dbReference type="Pfam" id="PF13499">
    <property type="entry name" value="EF-hand_7"/>
    <property type="match status" value="1"/>
</dbReference>
<comment type="caution">
    <text evidence="4">The sequence shown here is derived from an EMBL/GenBank/DDBJ whole genome shotgun (WGS) entry which is preliminary data.</text>
</comment>
<protein>
    <recommendedName>
        <fullName evidence="3">EF-hand domain-containing protein</fullName>
    </recommendedName>
</protein>
<evidence type="ECO:0000256" key="1">
    <source>
        <dbReference type="ARBA" id="ARBA00022837"/>
    </source>
</evidence>
<feature type="domain" description="EF-hand" evidence="3">
    <location>
        <begin position="285"/>
        <end position="320"/>
    </location>
</feature>
<evidence type="ECO:0000259" key="3">
    <source>
        <dbReference type="PROSITE" id="PS50222"/>
    </source>
</evidence>
<dbReference type="PANTHER" id="PTHR19972">
    <property type="entry name" value="CALBINDIN"/>
    <property type="match status" value="1"/>
</dbReference>
<dbReference type="GO" id="GO:0005829">
    <property type="term" value="C:cytosol"/>
    <property type="evidence" value="ECO:0007669"/>
    <property type="project" value="TreeGrafter"/>
</dbReference>
<dbReference type="PROSITE" id="PS50222">
    <property type="entry name" value="EF_HAND_2"/>
    <property type="match status" value="2"/>
</dbReference>
<sequence length="774" mass="87041">MEQVDLINQHPINSAYNSLMDTDAESVRKASRLDPDWEKRHARSIEEGVRFKSQLRDGLEKESNIHRERMLSDVMDGVISGSKNPFENFRPQAQTNTSQTNFLSRLNPANWGKPSRNTTATHDEEMFDSPESSAPVPEDPEVETTPVQEAESRQIGARTIYGLLNALAEEVEGLHVEVDADPNTPFWRKHVSSLSIFFTRLGTRQMRFGGLDEVLSELEESLTPSEKFKLARNFFRVGKPTSADEAFDRIDVDGSGALDEEELAQALKMAAILGGNKFGIRSKKTISELASRLVRLYDTNGDGVVDREEYQVMVKDMAALRDAQKSDEIVRGAVESDGERNTGKFPPLFRGKDGSTQTNSTAIEGDNILDVSNDEHLWSSLDKGEGSIVFEDLLVDLRQLLFGSIPGVKRILPGGPLILQPFTCTVTASWDRDDIMNSFLIDSGLRRLVARALSRRVRGLRDLLDGAVFYGRTWKLFAKNAPLVEVPKLDNVEFDNRNRLIITGRAIIKDALSLNTEPVEQGFKLRTKIGTRNDGRIIGLLRPEIAIFAQCPEDIEKRARAVFKDWFSYTLPTFQPLYSYIPLVSPLKKDDKMDGFNLGEDNQIRSIDIRNGKLVFEMSAFLRPGRFLGNHYIAFTVPNRTLILTVDKVKEGMKNARKNKRLAELAAREVRRLARKKNKKDGGDIDVVLESNTGQVMISPAGKVRIQRLEEELQATIEEAMILREFDDVPEGNFFSRFVQGYSGAMNEELDLETNSKLGLSIADFFGAQENDKR</sequence>
<feature type="region of interest" description="Disordered" evidence="2">
    <location>
        <begin position="82"/>
        <end position="153"/>
    </location>
</feature>
<organism evidence="4 5">
    <name type="scientific">Thalassiosira oceanica</name>
    <name type="common">Marine diatom</name>
    <dbReference type="NCBI Taxonomy" id="159749"/>
    <lineage>
        <taxon>Eukaryota</taxon>
        <taxon>Sar</taxon>
        <taxon>Stramenopiles</taxon>
        <taxon>Ochrophyta</taxon>
        <taxon>Bacillariophyta</taxon>
        <taxon>Coscinodiscophyceae</taxon>
        <taxon>Thalassiosirophycidae</taxon>
        <taxon>Thalassiosirales</taxon>
        <taxon>Thalassiosiraceae</taxon>
        <taxon>Thalassiosira</taxon>
    </lineage>
</organism>
<dbReference type="AlphaFoldDB" id="K0SYV6"/>
<feature type="region of interest" description="Disordered" evidence="2">
    <location>
        <begin position="335"/>
        <end position="357"/>
    </location>
</feature>
<evidence type="ECO:0000313" key="4">
    <source>
        <dbReference type="EMBL" id="EJK70159.1"/>
    </source>
</evidence>
<feature type="compositionally biased region" description="Polar residues" evidence="2">
    <location>
        <begin position="82"/>
        <end position="104"/>
    </location>
</feature>
<dbReference type="PROSITE" id="PS00018">
    <property type="entry name" value="EF_HAND_1"/>
    <property type="match status" value="2"/>
</dbReference>
<dbReference type="InterPro" id="IPR011992">
    <property type="entry name" value="EF-hand-dom_pair"/>
</dbReference>
<feature type="domain" description="EF-hand" evidence="3">
    <location>
        <begin position="238"/>
        <end position="273"/>
    </location>
</feature>
<dbReference type="eggNOG" id="ENOG502SHU4">
    <property type="taxonomic scope" value="Eukaryota"/>
</dbReference>
<dbReference type="OMA" id="REEYQVM"/>
<name>K0SYV6_THAOC</name>
<evidence type="ECO:0000313" key="5">
    <source>
        <dbReference type="Proteomes" id="UP000266841"/>
    </source>
</evidence>
<dbReference type="PANTHER" id="PTHR19972:SF10">
    <property type="entry name" value="CALBINDIN-32"/>
    <property type="match status" value="1"/>
</dbReference>
<dbReference type="GO" id="GO:0005509">
    <property type="term" value="F:calcium ion binding"/>
    <property type="evidence" value="ECO:0007669"/>
    <property type="project" value="InterPro"/>
</dbReference>
<reference evidence="4 5" key="1">
    <citation type="journal article" date="2012" name="Genome Biol.">
        <title>Genome and low-iron response of an oceanic diatom adapted to chronic iron limitation.</title>
        <authorList>
            <person name="Lommer M."/>
            <person name="Specht M."/>
            <person name="Roy A.S."/>
            <person name="Kraemer L."/>
            <person name="Andreson R."/>
            <person name="Gutowska M.A."/>
            <person name="Wolf J."/>
            <person name="Bergner S.V."/>
            <person name="Schilhabel M.B."/>
            <person name="Klostermeier U.C."/>
            <person name="Beiko R.G."/>
            <person name="Rosenstiel P."/>
            <person name="Hippler M."/>
            <person name="Laroche J."/>
        </authorList>
    </citation>
    <scope>NUCLEOTIDE SEQUENCE [LARGE SCALE GENOMIC DNA]</scope>
    <source>
        <strain evidence="4 5">CCMP1005</strain>
    </source>
</reference>
<keyword evidence="1" id="KW-0106">Calcium</keyword>
<dbReference type="SUPFAM" id="SSF47473">
    <property type="entry name" value="EF-hand"/>
    <property type="match status" value="1"/>
</dbReference>